<keyword evidence="1" id="KW-0175">Coiled coil</keyword>
<dbReference type="HOGENOM" id="CLU_1834252_0_0_9"/>
<feature type="coiled-coil region" evidence="1">
    <location>
        <begin position="2"/>
        <end position="53"/>
    </location>
</feature>
<dbReference type="Proteomes" id="UP000029669">
    <property type="component" value="Chromosome"/>
</dbReference>
<dbReference type="AlphaFoldDB" id="A0A097AT27"/>
<dbReference type="EMBL" id="CP009170">
    <property type="protein sequence ID" value="AIS52971.1"/>
    <property type="molecule type" value="Genomic_DNA"/>
</dbReference>
<dbReference type="RefSeq" id="WP_236617239.1">
    <property type="nucleotide sequence ID" value="NZ_CP009170.1"/>
</dbReference>
<gene>
    <name evidence="2" type="ORF">TKV_c18210</name>
</gene>
<dbReference type="STRING" id="2325.TKV_c18210"/>
<proteinExistence type="predicted"/>
<protein>
    <submittedName>
        <fullName evidence="2">Uncharacterized protein</fullName>
    </submittedName>
</protein>
<evidence type="ECO:0000313" key="3">
    <source>
        <dbReference type="Proteomes" id="UP000029669"/>
    </source>
</evidence>
<keyword evidence="3" id="KW-1185">Reference proteome</keyword>
<evidence type="ECO:0000256" key="1">
    <source>
        <dbReference type="SAM" id="Coils"/>
    </source>
</evidence>
<name>A0A097AT27_THEKI</name>
<organism evidence="2 3">
    <name type="scientific">Thermoanaerobacter kivui</name>
    <name type="common">Acetogenium kivui</name>
    <dbReference type="NCBI Taxonomy" id="2325"/>
    <lineage>
        <taxon>Bacteria</taxon>
        <taxon>Bacillati</taxon>
        <taxon>Bacillota</taxon>
        <taxon>Clostridia</taxon>
        <taxon>Thermoanaerobacterales</taxon>
        <taxon>Thermoanaerobacteraceae</taxon>
        <taxon>Thermoanaerobacter</taxon>
    </lineage>
</organism>
<evidence type="ECO:0000313" key="2">
    <source>
        <dbReference type="EMBL" id="AIS52971.1"/>
    </source>
</evidence>
<accession>A0A097AT27</accession>
<dbReference type="KEGG" id="tki:TKV_c18210"/>
<reference evidence="3" key="1">
    <citation type="journal article" date="2015" name="Genome Announc.">
        <title>Whole-Genome Sequences of 80 Environmental and Clinical Isolates of Burkholderia pseudomallei.</title>
        <authorList>
            <person name="Johnson S.L."/>
            <person name="Baker A.L."/>
            <person name="Chain P.S."/>
            <person name="Currie B.J."/>
            <person name="Daligault H.E."/>
            <person name="Davenport K.W."/>
            <person name="Davis C.B."/>
            <person name="Inglis T.J."/>
            <person name="Kaestli M."/>
            <person name="Koren S."/>
            <person name="Mayo M."/>
            <person name="Merritt A.J."/>
            <person name="Price E.P."/>
            <person name="Sarovich D.S."/>
            <person name="Warner J."/>
            <person name="Rosovitz M.J."/>
        </authorList>
    </citation>
    <scope>NUCLEOTIDE SEQUENCE [LARGE SCALE GENOMIC DNA]</scope>
    <source>
        <strain evidence="3">DSM 2030</strain>
    </source>
</reference>
<sequence length="149" mass="17607">MIKEEKKNIMEIEKLTQKINEQKKEILSYKNQIAQLKKEKEMLEERLERIGIEFDKRIAKIVENNLAKDRNSENLRLSINKLLLDVRQQNVDFKNSLFEVKEILQEVAQKIGFLFDNASKAMTEQAAVSLEKYKDYSLLEDLSEMLKNN</sequence>